<organism evidence="7 8">
    <name type="scientific">Halocaridina rubra</name>
    <name type="common">Hawaiian red shrimp</name>
    <dbReference type="NCBI Taxonomy" id="373956"/>
    <lineage>
        <taxon>Eukaryota</taxon>
        <taxon>Metazoa</taxon>
        <taxon>Ecdysozoa</taxon>
        <taxon>Arthropoda</taxon>
        <taxon>Crustacea</taxon>
        <taxon>Multicrustacea</taxon>
        <taxon>Malacostraca</taxon>
        <taxon>Eumalacostraca</taxon>
        <taxon>Eucarida</taxon>
        <taxon>Decapoda</taxon>
        <taxon>Pleocyemata</taxon>
        <taxon>Caridea</taxon>
        <taxon>Atyoidea</taxon>
        <taxon>Atyidae</taxon>
        <taxon>Halocaridina</taxon>
    </lineage>
</organism>
<name>A0AAN8XQF7_HALRR</name>
<dbReference type="PANTHER" id="PTHR10426:SF88">
    <property type="entry name" value="ADIPOCYTE PLASMA MEMBRANE-ASSOCIATED PROTEIN HEMOMUCIN-RELATED"/>
    <property type="match status" value="1"/>
</dbReference>
<proteinExistence type="inferred from homology"/>
<evidence type="ECO:0000256" key="2">
    <source>
        <dbReference type="ARBA" id="ARBA00022553"/>
    </source>
</evidence>
<keyword evidence="8" id="KW-1185">Reference proteome</keyword>
<dbReference type="Gene3D" id="2.120.10.30">
    <property type="entry name" value="TolB, C-terminal domain"/>
    <property type="match status" value="1"/>
</dbReference>
<dbReference type="InterPro" id="IPR018119">
    <property type="entry name" value="Strictosidine_synth_cons-reg"/>
</dbReference>
<feature type="domain" description="Strictosidine synthase conserved region" evidence="6">
    <location>
        <begin position="174"/>
        <end position="260"/>
    </location>
</feature>
<feature type="transmembrane region" description="Helical" evidence="5">
    <location>
        <begin position="12"/>
        <end position="31"/>
    </location>
</feature>
<evidence type="ECO:0000313" key="7">
    <source>
        <dbReference type="EMBL" id="KAK7082339.1"/>
    </source>
</evidence>
<keyword evidence="2" id="KW-0597">Phosphoprotein</keyword>
<comment type="caution">
    <text evidence="7">The sequence shown here is derived from an EMBL/GenBank/DDBJ whole genome shotgun (WGS) entry which is preliminary data.</text>
</comment>
<dbReference type="Pfam" id="PF20067">
    <property type="entry name" value="SSL_N"/>
    <property type="match status" value="1"/>
</dbReference>
<sequence length="461" mass="51391">MGFIVGFCRRVLRIILDIIVVLLLITFLPGIPPNVSFTAYELDDALPFDGPLAKNEILNNAERILDGKIIGPESVASRRSDEIFVSLHNGKILRLWGKNFDHFQTVTTIGPGCDGPWQERICGRPLGMRFAPDGRLIIADAYLGLFALNVDTGEKERLVDTAVPIDGVLAKLPDDLDIDEEGNIYWSDASTVSDLSDGFIEMSSDPSGRLLKFDPKTKTNTVLLKNVHFANGVQLSPGNDFVLLCETFRSRVLRYWLKGPNAGKTDVFVDRLPGRPDNIRARRNGGYYVSLVAVDNEENMDAFKFLTRMPLLRKLILRLFALPKLLFDAISWVYPNQITDNISYKIFHLQPIVDLIASNACVIVELDANGKIVGSLQGDNGKVRLVSETDHVGNYLFFGSPYNNYLGYLHIGGEEEVPHEEQPAVIEVMGEGVTVKTLDEKEVKQELKQETKTGQSPKEEL</sequence>
<keyword evidence="5" id="KW-0472">Membrane</keyword>
<dbReference type="SUPFAM" id="SSF63829">
    <property type="entry name" value="Calcium-dependent phosphotriesterase"/>
    <property type="match status" value="1"/>
</dbReference>
<evidence type="ECO:0000313" key="8">
    <source>
        <dbReference type="Proteomes" id="UP001381693"/>
    </source>
</evidence>
<evidence type="ECO:0000256" key="4">
    <source>
        <dbReference type="SAM" id="MobiDB-lite"/>
    </source>
</evidence>
<evidence type="ECO:0000256" key="1">
    <source>
        <dbReference type="ARBA" id="ARBA00009191"/>
    </source>
</evidence>
<dbReference type="GO" id="GO:0012505">
    <property type="term" value="C:endomembrane system"/>
    <property type="evidence" value="ECO:0007669"/>
    <property type="project" value="TreeGrafter"/>
</dbReference>
<reference evidence="7 8" key="1">
    <citation type="submission" date="2023-11" db="EMBL/GenBank/DDBJ databases">
        <title>Halocaridina rubra genome assembly.</title>
        <authorList>
            <person name="Smith C."/>
        </authorList>
    </citation>
    <scope>NUCLEOTIDE SEQUENCE [LARGE SCALE GENOMIC DNA]</scope>
    <source>
        <strain evidence="7">EP-1</strain>
        <tissue evidence="7">Whole</tissue>
    </source>
</reference>
<dbReference type="Proteomes" id="UP001381693">
    <property type="component" value="Unassembled WGS sequence"/>
</dbReference>
<keyword evidence="5" id="KW-1133">Transmembrane helix</keyword>
<protein>
    <recommendedName>
        <fullName evidence="6">Strictosidine synthase conserved region domain-containing protein</fullName>
    </recommendedName>
</protein>
<comment type="similarity">
    <text evidence="1">Belongs to the strictosidine synthase family.</text>
</comment>
<dbReference type="GO" id="GO:0016787">
    <property type="term" value="F:hydrolase activity"/>
    <property type="evidence" value="ECO:0007669"/>
    <property type="project" value="TreeGrafter"/>
</dbReference>
<evidence type="ECO:0000256" key="5">
    <source>
        <dbReference type="SAM" id="Phobius"/>
    </source>
</evidence>
<evidence type="ECO:0000256" key="3">
    <source>
        <dbReference type="ARBA" id="ARBA00023180"/>
    </source>
</evidence>
<gene>
    <name evidence="7" type="ORF">SK128_004053</name>
</gene>
<dbReference type="AlphaFoldDB" id="A0AAN8XQF7"/>
<accession>A0AAN8XQF7</accession>
<dbReference type="Pfam" id="PF03088">
    <property type="entry name" value="Str_synth"/>
    <property type="match status" value="1"/>
</dbReference>
<dbReference type="PANTHER" id="PTHR10426">
    <property type="entry name" value="STRICTOSIDINE SYNTHASE-RELATED"/>
    <property type="match status" value="1"/>
</dbReference>
<evidence type="ECO:0000259" key="6">
    <source>
        <dbReference type="Pfam" id="PF03088"/>
    </source>
</evidence>
<dbReference type="EMBL" id="JAXCGZ010004068">
    <property type="protein sequence ID" value="KAK7082339.1"/>
    <property type="molecule type" value="Genomic_DNA"/>
</dbReference>
<keyword evidence="3" id="KW-0325">Glycoprotein</keyword>
<keyword evidence="5" id="KW-0812">Transmembrane</keyword>
<dbReference type="InterPro" id="IPR011042">
    <property type="entry name" value="6-blade_b-propeller_TolB-like"/>
</dbReference>
<feature type="region of interest" description="Disordered" evidence="4">
    <location>
        <begin position="441"/>
        <end position="461"/>
    </location>
</feature>